<evidence type="ECO:0000259" key="2">
    <source>
        <dbReference type="PROSITE" id="PS50011"/>
    </source>
</evidence>
<evidence type="ECO:0000313" key="3">
    <source>
        <dbReference type="EMBL" id="KAE8699698.1"/>
    </source>
</evidence>
<keyword evidence="3" id="KW-0808">Transferase</keyword>
<dbReference type="InterPro" id="IPR050823">
    <property type="entry name" value="Plant_Ser_Thr_Prot_Kinase"/>
</dbReference>
<name>A0A6A3A680_HIBSY</name>
<dbReference type="SUPFAM" id="SSF56112">
    <property type="entry name" value="Protein kinase-like (PK-like)"/>
    <property type="match status" value="1"/>
</dbReference>
<dbReference type="Pfam" id="PF00069">
    <property type="entry name" value="Pkinase"/>
    <property type="match status" value="1"/>
</dbReference>
<keyword evidence="4" id="KW-1185">Reference proteome</keyword>
<dbReference type="InterPro" id="IPR011009">
    <property type="entry name" value="Kinase-like_dom_sf"/>
</dbReference>
<feature type="region of interest" description="Disordered" evidence="1">
    <location>
        <begin position="1"/>
        <end position="26"/>
    </location>
</feature>
<reference evidence="3" key="1">
    <citation type="submission" date="2019-09" db="EMBL/GenBank/DDBJ databases">
        <title>Draft genome information of white flower Hibiscus syriacus.</title>
        <authorList>
            <person name="Kim Y.-M."/>
        </authorList>
    </citation>
    <scope>NUCLEOTIDE SEQUENCE [LARGE SCALE GENOMIC DNA]</scope>
    <source>
        <strain evidence="3">YM2019G1</strain>
    </source>
</reference>
<dbReference type="AlphaFoldDB" id="A0A6A3A680"/>
<organism evidence="3 4">
    <name type="scientific">Hibiscus syriacus</name>
    <name type="common">Rose of Sharon</name>
    <dbReference type="NCBI Taxonomy" id="106335"/>
    <lineage>
        <taxon>Eukaryota</taxon>
        <taxon>Viridiplantae</taxon>
        <taxon>Streptophyta</taxon>
        <taxon>Embryophyta</taxon>
        <taxon>Tracheophyta</taxon>
        <taxon>Spermatophyta</taxon>
        <taxon>Magnoliopsida</taxon>
        <taxon>eudicotyledons</taxon>
        <taxon>Gunneridae</taxon>
        <taxon>Pentapetalae</taxon>
        <taxon>rosids</taxon>
        <taxon>malvids</taxon>
        <taxon>Malvales</taxon>
        <taxon>Malvaceae</taxon>
        <taxon>Malvoideae</taxon>
        <taxon>Hibiscus</taxon>
    </lineage>
</organism>
<dbReference type="PANTHER" id="PTHR45621">
    <property type="entry name" value="OS01G0588500 PROTEIN-RELATED"/>
    <property type="match status" value="1"/>
</dbReference>
<dbReference type="Gene3D" id="3.30.200.20">
    <property type="entry name" value="Phosphorylase Kinase, domain 1"/>
    <property type="match status" value="1"/>
</dbReference>
<feature type="domain" description="Protein kinase" evidence="2">
    <location>
        <begin position="75"/>
        <end position="356"/>
    </location>
</feature>
<protein>
    <submittedName>
        <fullName evidence="3">Serine/threonine-protein kinase</fullName>
    </submittedName>
</protein>
<comment type="caution">
    <text evidence="3">The sequence shown here is derived from an EMBL/GenBank/DDBJ whole genome shotgun (WGS) entry which is preliminary data.</text>
</comment>
<dbReference type="GO" id="GO:0005524">
    <property type="term" value="F:ATP binding"/>
    <property type="evidence" value="ECO:0007669"/>
    <property type="project" value="InterPro"/>
</dbReference>
<feature type="region of interest" description="Disordered" evidence="1">
    <location>
        <begin position="310"/>
        <end position="342"/>
    </location>
</feature>
<dbReference type="PROSITE" id="PS50011">
    <property type="entry name" value="PROTEIN_KINASE_DOM"/>
    <property type="match status" value="1"/>
</dbReference>
<evidence type="ECO:0000313" key="4">
    <source>
        <dbReference type="Proteomes" id="UP000436088"/>
    </source>
</evidence>
<evidence type="ECO:0000256" key="1">
    <source>
        <dbReference type="SAM" id="MobiDB-lite"/>
    </source>
</evidence>
<dbReference type="Gene3D" id="1.10.510.10">
    <property type="entry name" value="Transferase(Phosphotransferase) domain 1"/>
    <property type="match status" value="1"/>
</dbReference>
<dbReference type="Proteomes" id="UP000436088">
    <property type="component" value="Unassembled WGS sequence"/>
</dbReference>
<dbReference type="EMBL" id="VEPZ02001034">
    <property type="protein sequence ID" value="KAE8699698.1"/>
    <property type="molecule type" value="Genomic_DNA"/>
</dbReference>
<dbReference type="InterPro" id="IPR000719">
    <property type="entry name" value="Prot_kinase_dom"/>
</dbReference>
<proteinExistence type="predicted"/>
<keyword evidence="3" id="KW-0418">Kinase</keyword>
<accession>A0A6A3A680</accession>
<sequence>MHQKKSEVQIGKENSGVSSDFNPKPAAVHHNLPPHQLQQFNYHHGLYQFSDITAAKATPISVFPQIVIHSPPEDDAIAPALPSSSPPTLYKRPLSTQTPSLARTPTLYFIECHPADGKGDEPLVVAIKKLNKNGLPGHKQWVVEVQFLGVVNHPNLAKLVGYCTIDGEKGIQRLLVYGFMQNKSLEDHIFRRVFPPLSWKTRLQIILGAAQGLAYLHEGLELQIIYRDFETSNVLLDDNFNPKLLDFRLAREGPMAGWTHVSTLVVGTYGYAAPVTPDYIETRHLTDKSDKQRPKMSEVVDSLKEIIQVSEEVNAEETESPLKADETDENSNNSNNGVSESWKRRMAHLARLGERV</sequence>
<gene>
    <name evidence="3" type="ORF">F3Y22_tig00110570pilonHSYRG00055</name>
</gene>
<dbReference type="GO" id="GO:0004672">
    <property type="term" value="F:protein kinase activity"/>
    <property type="evidence" value="ECO:0007669"/>
    <property type="project" value="InterPro"/>
</dbReference>